<dbReference type="AlphaFoldDB" id="A0A811PAC2"/>
<dbReference type="PANTHER" id="PTHR33074">
    <property type="entry name" value="EXPRESSED PROTEIN-RELATED"/>
    <property type="match status" value="1"/>
</dbReference>
<evidence type="ECO:0000313" key="3">
    <source>
        <dbReference type="Proteomes" id="UP000604825"/>
    </source>
</evidence>
<gene>
    <name evidence="2" type="ORF">NCGR_LOCUS26542</name>
</gene>
<evidence type="ECO:0000259" key="1">
    <source>
        <dbReference type="Pfam" id="PF07762"/>
    </source>
</evidence>
<evidence type="ECO:0000313" key="2">
    <source>
        <dbReference type="EMBL" id="CAD6239646.1"/>
    </source>
</evidence>
<dbReference type="OrthoDB" id="684663at2759"/>
<accession>A0A811PAC2</accession>
<dbReference type="Proteomes" id="UP000604825">
    <property type="component" value="Unassembled WGS sequence"/>
</dbReference>
<feature type="domain" description="DUF1618" evidence="1">
    <location>
        <begin position="200"/>
        <end position="382"/>
    </location>
</feature>
<name>A0A811PAC2_9POAL</name>
<sequence>MASGSSDAGNVCPWPASILLAEEGYAAASRNDTTARARSKDNHTVEITFWIADPPAVSFYTFHCIKAPNSNSKDVDLRVNSDVVGAHGRFLLIRTLLAGDDQDEYFIYKGHPKSPSLESIPLIPYHYRLHGAEFGIVLRGDDGHYLLIALRGTVNKDYRLHIYSSEDTTWTTKELPNPCPEVGTIMPDKVFTLGDGLVLWVGLLKGIVTCDVLKEPHRAQYIPLPEPLPENREKVKKFLPGVRLFRDVTCVDGLIKFIEIENRVIVREITDDPPEKPFDPRTKDVFYDSELIMLSKHKPVENKPKIQRSENGWSATIWTRVIGSNFWLKGSVVDVNDILVDDSVFPASVSSKKSESAGSLTFKKNLPCARPTLSTDGNDILYLKLCSRQLGVPVLAAVDLVEKTMKVEAPGVRTFGKYPPSQQTLRPCALANSLKMTPGIKVSASQIAMMDSSANKPNSTAIRVGEPISYESENKRPGLLAEKVNHAQNGARSTVQNVLISQAHPNQNNMPPRLCFNRYEQLGYSGYSSWPHQNNPDLDPLQKLFDLATEKGHLSRLRGRTTKIRASMYADDTAIFVKPTRKDILAMAELLTLFGEASGLKTNFRNPQSSLMTAPKATIKDIDRQRKRFLWAKRQDANRRKMEVCKGIKVEMAMATMVGKFDGSLGDETPCNTTDQLLFAASTTLTIGDGKRALFWSSAWIDGQ</sequence>
<dbReference type="EMBL" id="CAJGYO010000006">
    <property type="protein sequence ID" value="CAD6239646.1"/>
    <property type="molecule type" value="Genomic_DNA"/>
</dbReference>
<dbReference type="Pfam" id="PF07762">
    <property type="entry name" value="DUF1618"/>
    <property type="match status" value="1"/>
</dbReference>
<dbReference type="PANTHER" id="PTHR33074:SF60">
    <property type="entry name" value="DUF1618 DOMAIN-CONTAINING PROTEIN"/>
    <property type="match status" value="1"/>
</dbReference>
<comment type="caution">
    <text evidence="2">The sequence shown here is derived from an EMBL/GenBank/DDBJ whole genome shotgun (WGS) entry which is preliminary data.</text>
</comment>
<reference evidence="2" key="1">
    <citation type="submission" date="2020-10" db="EMBL/GenBank/DDBJ databases">
        <authorList>
            <person name="Han B."/>
            <person name="Lu T."/>
            <person name="Zhao Q."/>
            <person name="Huang X."/>
            <person name="Zhao Y."/>
        </authorList>
    </citation>
    <scope>NUCLEOTIDE SEQUENCE</scope>
</reference>
<protein>
    <recommendedName>
        <fullName evidence="1">DUF1618 domain-containing protein</fullName>
    </recommendedName>
</protein>
<organism evidence="2 3">
    <name type="scientific">Miscanthus lutarioriparius</name>
    <dbReference type="NCBI Taxonomy" id="422564"/>
    <lineage>
        <taxon>Eukaryota</taxon>
        <taxon>Viridiplantae</taxon>
        <taxon>Streptophyta</taxon>
        <taxon>Embryophyta</taxon>
        <taxon>Tracheophyta</taxon>
        <taxon>Spermatophyta</taxon>
        <taxon>Magnoliopsida</taxon>
        <taxon>Liliopsida</taxon>
        <taxon>Poales</taxon>
        <taxon>Poaceae</taxon>
        <taxon>PACMAD clade</taxon>
        <taxon>Panicoideae</taxon>
        <taxon>Andropogonodae</taxon>
        <taxon>Andropogoneae</taxon>
        <taxon>Saccharinae</taxon>
        <taxon>Miscanthus</taxon>
    </lineage>
</organism>
<proteinExistence type="predicted"/>
<keyword evidence="3" id="KW-1185">Reference proteome</keyword>
<dbReference type="InterPro" id="IPR011676">
    <property type="entry name" value="DUF1618"/>
</dbReference>